<dbReference type="AlphaFoldDB" id="A3V7S2"/>
<dbReference type="EC" id="2.7.7.6" evidence="2"/>
<dbReference type="OrthoDB" id="7869543at2"/>
<dbReference type="HOGENOM" id="CLU_097826_0_0_5"/>
<feature type="transmembrane region" description="Helical" evidence="1">
    <location>
        <begin position="119"/>
        <end position="144"/>
    </location>
</feature>
<dbReference type="STRING" id="314232.SKA53_06447"/>
<protein>
    <submittedName>
        <fullName evidence="2">RNA polymerase sigma-70 factor</fullName>
        <ecNumber evidence="2">2.7.7.6</ecNumber>
    </submittedName>
</protein>
<organism evidence="2 3">
    <name type="scientific">Yoonia vestfoldensis SKA53</name>
    <dbReference type="NCBI Taxonomy" id="314232"/>
    <lineage>
        <taxon>Bacteria</taxon>
        <taxon>Pseudomonadati</taxon>
        <taxon>Pseudomonadota</taxon>
        <taxon>Alphaproteobacteria</taxon>
        <taxon>Rhodobacterales</taxon>
        <taxon>Paracoccaceae</taxon>
        <taxon>Yoonia</taxon>
    </lineage>
</organism>
<accession>A3V7S2</accession>
<keyword evidence="1" id="KW-0812">Transmembrane</keyword>
<feature type="transmembrane region" description="Helical" evidence="1">
    <location>
        <begin position="24"/>
        <end position="45"/>
    </location>
</feature>
<feature type="transmembrane region" description="Helical" evidence="1">
    <location>
        <begin position="156"/>
        <end position="176"/>
    </location>
</feature>
<dbReference type="Pfam" id="PF06532">
    <property type="entry name" value="NrsF"/>
    <property type="match status" value="1"/>
</dbReference>
<proteinExistence type="predicted"/>
<comment type="caution">
    <text evidence="2">The sequence shown here is derived from an EMBL/GenBank/DDBJ whole genome shotgun (WGS) entry which is preliminary data.</text>
</comment>
<keyword evidence="1" id="KW-1133">Transmembrane helix</keyword>
<keyword evidence="3" id="KW-1185">Reference proteome</keyword>
<dbReference type="EMBL" id="AAMS01000007">
    <property type="protein sequence ID" value="EAQ05722.1"/>
    <property type="molecule type" value="Genomic_DNA"/>
</dbReference>
<dbReference type="RefSeq" id="WP_007205242.1">
    <property type="nucleotide sequence ID" value="NZ_CH672414.1"/>
</dbReference>
<dbReference type="InterPro" id="IPR009495">
    <property type="entry name" value="NrsF"/>
</dbReference>
<name>A3V7S2_9RHOB</name>
<keyword evidence="1" id="KW-0472">Membrane</keyword>
<evidence type="ECO:0000313" key="3">
    <source>
        <dbReference type="Proteomes" id="UP000004507"/>
    </source>
</evidence>
<keyword evidence="2" id="KW-0808">Transferase</keyword>
<gene>
    <name evidence="2" type="ORF">SKA53_06447</name>
</gene>
<evidence type="ECO:0000256" key="1">
    <source>
        <dbReference type="SAM" id="Phobius"/>
    </source>
</evidence>
<keyword evidence="2" id="KW-0548">Nucleotidyltransferase</keyword>
<dbReference type="Proteomes" id="UP000004507">
    <property type="component" value="Unassembled WGS sequence"/>
</dbReference>
<dbReference type="eggNOG" id="COG4944">
    <property type="taxonomic scope" value="Bacteria"/>
</dbReference>
<feature type="transmembrane region" description="Helical" evidence="1">
    <location>
        <begin position="51"/>
        <end position="77"/>
    </location>
</feature>
<evidence type="ECO:0000313" key="2">
    <source>
        <dbReference type="EMBL" id="EAQ05722.1"/>
    </source>
</evidence>
<feature type="transmembrane region" description="Helical" evidence="1">
    <location>
        <begin position="182"/>
        <end position="204"/>
    </location>
</feature>
<feature type="transmembrane region" description="Helical" evidence="1">
    <location>
        <begin position="89"/>
        <end position="107"/>
    </location>
</feature>
<dbReference type="GO" id="GO:0003899">
    <property type="term" value="F:DNA-directed RNA polymerase activity"/>
    <property type="evidence" value="ECO:0007669"/>
    <property type="project" value="UniProtKB-EC"/>
</dbReference>
<sequence length="210" mass="21365">MNTDDLIAALAADTLPQPGIAQRLVWSLPVALAVCVAAFVAFWGVRPDLGAALASLAVLKMILPVLLAGLAGAVAIALAHPVEMAGRRWAVLAVFAAVLVATFVFHLQRGGLSGLVEALSISSLWVCLTSVPALGLPFLAAILWSLSTGAVLRPRLAGAVAGLAAGGASAAIYAFYCDQDAALFVLPAYGTAILSVALAGAICGPRVLRW</sequence>
<reference evidence="2 3" key="1">
    <citation type="submission" date="2006-01" db="EMBL/GenBank/DDBJ databases">
        <authorList>
            <person name="Hagstrom A."/>
            <person name="Ferriera S."/>
            <person name="Johnson J."/>
            <person name="Kravitz S."/>
            <person name="Halpern A."/>
            <person name="Remington K."/>
            <person name="Beeson K."/>
            <person name="Tran B."/>
            <person name="Rogers Y.-H."/>
            <person name="Friedman R."/>
            <person name="Venter J.C."/>
        </authorList>
    </citation>
    <scope>NUCLEOTIDE SEQUENCE [LARGE SCALE GENOMIC DNA]</scope>
    <source>
        <strain evidence="2 3">SKA53</strain>
    </source>
</reference>